<protein>
    <submittedName>
        <fullName evidence="4">Uncharacterized protein</fullName>
    </submittedName>
</protein>
<organism evidence="3 4">
    <name type="scientific">Romanomermis culicivorax</name>
    <name type="common">Nematode worm</name>
    <dbReference type="NCBI Taxonomy" id="13658"/>
    <lineage>
        <taxon>Eukaryota</taxon>
        <taxon>Metazoa</taxon>
        <taxon>Ecdysozoa</taxon>
        <taxon>Nematoda</taxon>
        <taxon>Enoplea</taxon>
        <taxon>Dorylaimia</taxon>
        <taxon>Mermithida</taxon>
        <taxon>Mermithoidea</taxon>
        <taxon>Mermithidae</taxon>
        <taxon>Romanomermis</taxon>
    </lineage>
</organism>
<evidence type="ECO:0000256" key="1">
    <source>
        <dbReference type="SAM" id="MobiDB-lite"/>
    </source>
</evidence>
<sequence length="62" mass="6621">MFKNCVLLSVCGISIMLILVRGYPQYDAEGEEADSQENDGNEGDDNGLGIRIGNNAAAVSWS</sequence>
<keyword evidence="3" id="KW-1185">Reference proteome</keyword>
<feature type="chain" id="PRO_5037540683" evidence="2">
    <location>
        <begin position="23"/>
        <end position="62"/>
    </location>
</feature>
<feature type="signal peptide" evidence="2">
    <location>
        <begin position="1"/>
        <end position="22"/>
    </location>
</feature>
<reference evidence="4" key="1">
    <citation type="submission" date="2022-11" db="UniProtKB">
        <authorList>
            <consortium name="WormBaseParasite"/>
        </authorList>
    </citation>
    <scope>IDENTIFICATION</scope>
</reference>
<accession>A0A915JHV6</accession>
<name>A0A915JHV6_ROMCU</name>
<feature type="region of interest" description="Disordered" evidence="1">
    <location>
        <begin position="29"/>
        <end position="62"/>
    </location>
</feature>
<dbReference type="AlphaFoldDB" id="A0A915JHV6"/>
<keyword evidence="2" id="KW-0732">Signal</keyword>
<evidence type="ECO:0000313" key="3">
    <source>
        <dbReference type="Proteomes" id="UP000887565"/>
    </source>
</evidence>
<evidence type="ECO:0000256" key="2">
    <source>
        <dbReference type="SAM" id="SignalP"/>
    </source>
</evidence>
<proteinExistence type="predicted"/>
<dbReference type="Proteomes" id="UP000887565">
    <property type="component" value="Unplaced"/>
</dbReference>
<evidence type="ECO:0000313" key="4">
    <source>
        <dbReference type="WBParaSite" id="nRc.2.0.1.t25719-RA"/>
    </source>
</evidence>
<feature type="compositionally biased region" description="Acidic residues" evidence="1">
    <location>
        <begin position="29"/>
        <end position="45"/>
    </location>
</feature>
<dbReference type="WBParaSite" id="nRc.2.0.1.t25719-RA">
    <property type="protein sequence ID" value="nRc.2.0.1.t25719-RA"/>
    <property type="gene ID" value="nRc.2.0.1.g25719"/>
</dbReference>